<dbReference type="GO" id="GO:0008168">
    <property type="term" value="F:methyltransferase activity"/>
    <property type="evidence" value="ECO:0007669"/>
    <property type="project" value="UniProtKB-KW"/>
</dbReference>
<dbReference type="Proteomes" id="UP000734823">
    <property type="component" value="Unassembled WGS sequence"/>
</dbReference>
<keyword evidence="3" id="KW-1185">Reference proteome</keyword>
<organism evidence="2 3">
    <name type="scientific">Actinokineospora xionganensis</name>
    <dbReference type="NCBI Taxonomy" id="2684470"/>
    <lineage>
        <taxon>Bacteria</taxon>
        <taxon>Bacillati</taxon>
        <taxon>Actinomycetota</taxon>
        <taxon>Actinomycetes</taxon>
        <taxon>Pseudonocardiales</taxon>
        <taxon>Pseudonocardiaceae</taxon>
        <taxon>Actinokineospora</taxon>
    </lineage>
</organism>
<dbReference type="RefSeq" id="WP_187219132.1">
    <property type="nucleotide sequence ID" value="NZ_JABVED010000003.1"/>
</dbReference>
<accession>A0ABR7L2C8</accession>
<protein>
    <submittedName>
        <fullName evidence="2">Methyltransferase</fullName>
    </submittedName>
</protein>
<reference evidence="2 3" key="1">
    <citation type="submission" date="2020-06" db="EMBL/GenBank/DDBJ databases">
        <title>Actinokineospora xiongansis sp. nov., isolated from soil of Baiyangdian.</title>
        <authorList>
            <person name="Zhang X."/>
        </authorList>
    </citation>
    <scope>NUCLEOTIDE SEQUENCE [LARGE SCALE GENOMIC DNA]</scope>
    <source>
        <strain evidence="2 3">HBU206404</strain>
    </source>
</reference>
<sequence length="210" mass="23122">MGIGSAIRHRLGRWEIPAANAYRGRFINLADLATTLASISSPKRILEIGCGEGAFGEELLRVFPSADYLGIDICPEPGRLFRGDDSRAEFRKMLSTDLLAEKPEPFDLVAIVDVVHHVSEDLRGVVLRDAAALTAPTGLLAVKEWEKGTGLSHLVAYTADRYVTGDKDVRFLDGPELSNLLAEGLPEFEIVCETRIPPRRNNVLFALRRP</sequence>
<dbReference type="EMBL" id="JABVED010000003">
    <property type="protein sequence ID" value="MBC6446834.1"/>
    <property type="molecule type" value="Genomic_DNA"/>
</dbReference>
<dbReference type="Gene3D" id="3.40.50.150">
    <property type="entry name" value="Vaccinia Virus protein VP39"/>
    <property type="match status" value="1"/>
</dbReference>
<feature type="domain" description="Methyltransferase type 12" evidence="1">
    <location>
        <begin position="46"/>
        <end position="140"/>
    </location>
</feature>
<comment type="caution">
    <text evidence="2">The sequence shown here is derived from an EMBL/GenBank/DDBJ whole genome shotgun (WGS) entry which is preliminary data.</text>
</comment>
<dbReference type="InterPro" id="IPR029063">
    <property type="entry name" value="SAM-dependent_MTases_sf"/>
</dbReference>
<name>A0ABR7L2C8_9PSEU</name>
<gene>
    <name evidence="2" type="ORF">GPZ80_06545</name>
</gene>
<keyword evidence="2" id="KW-0808">Transferase</keyword>
<evidence type="ECO:0000313" key="3">
    <source>
        <dbReference type="Proteomes" id="UP000734823"/>
    </source>
</evidence>
<dbReference type="PANTHER" id="PTHR43861">
    <property type="entry name" value="TRANS-ACONITATE 2-METHYLTRANSFERASE-RELATED"/>
    <property type="match status" value="1"/>
</dbReference>
<dbReference type="GO" id="GO:0032259">
    <property type="term" value="P:methylation"/>
    <property type="evidence" value="ECO:0007669"/>
    <property type="project" value="UniProtKB-KW"/>
</dbReference>
<keyword evidence="2" id="KW-0489">Methyltransferase</keyword>
<dbReference type="InterPro" id="IPR013217">
    <property type="entry name" value="Methyltransf_12"/>
</dbReference>
<evidence type="ECO:0000313" key="2">
    <source>
        <dbReference type="EMBL" id="MBC6446834.1"/>
    </source>
</evidence>
<dbReference type="Pfam" id="PF08242">
    <property type="entry name" value="Methyltransf_12"/>
    <property type="match status" value="1"/>
</dbReference>
<dbReference type="CDD" id="cd02440">
    <property type="entry name" value="AdoMet_MTases"/>
    <property type="match status" value="1"/>
</dbReference>
<dbReference type="SUPFAM" id="SSF53335">
    <property type="entry name" value="S-adenosyl-L-methionine-dependent methyltransferases"/>
    <property type="match status" value="1"/>
</dbReference>
<proteinExistence type="predicted"/>
<dbReference type="PANTHER" id="PTHR43861:SF1">
    <property type="entry name" value="TRANS-ACONITATE 2-METHYLTRANSFERASE"/>
    <property type="match status" value="1"/>
</dbReference>
<evidence type="ECO:0000259" key="1">
    <source>
        <dbReference type="Pfam" id="PF08242"/>
    </source>
</evidence>